<evidence type="ECO:0000256" key="1">
    <source>
        <dbReference type="SAM" id="MobiDB-lite"/>
    </source>
</evidence>
<dbReference type="STRING" id="1335309.GA0116948_12416"/>
<organism evidence="3 4">
    <name type="scientific">Chitinophaga costaii</name>
    <dbReference type="NCBI Taxonomy" id="1335309"/>
    <lineage>
        <taxon>Bacteria</taxon>
        <taxon>Pseudomonadati</taxon>
        <taxon>Bacteroidota</taxon>
        <taxon>Chitinophagia</taxon>
        <taxon>Chitinophagales</taxon>
        <taxon>Chitinophagaceae</taxon>
        <taxon>Chitinophaga</taxon>
    </lineage>
</organism>
<dbReference type="AlphaFoldDB" id="A0A1C4G5Z9"/>
<dbReference type="EMBL" id="FMAR01000024">
    <property type="protein sequence ID" value="SCC63582.1"/>
    <property type="molecule type" value="Genomic_DNA"/>
</dbReference>
<accession>A0A1C4G5Z9</accession>
<evidence type="ECO:0000313" key="3">
    <source>
        <dbReference type="EMBL" id="SCC63582.1"/>
    </source>
</evidence>
<keyword evidence="4" id="KW-1185">Reference proteome</keyword>
<proteinExistence type="predicted"/>
<evidence type="ECO:0000313" key="4">
    <source>
        <dbReference type="Proteomes" id="UP000242818"/>
    </source>
</evidence>
<dbReference type="Proteomes" id="UP000242818">
    <property type="component" value="Unassembled WGS sequence"/>
</dbReference>
<keyword evidence="2" id="KW-0472">Membrane</keyword>
<keyword evidence="2" id="KW-1133">Transmembrane helix</keyword>
<evidence type="ECO:0000256" key="2">
    <source>
        <dbReference type="SAM" id="Phobius"/>
    </source>
</evidence>
<dbReference type="RefSeq" id="WP_089715597.1">
    <property type="nucleotide sequence ID" value="NZ_FMAR01000024.1"/>
</dbReference>
<sequence>MNKHTIEISTVESLQLRLLKLGMILCLTGGMSFLLFACGSSKMSDSTNSDSTSLSSDSITTTTNGADTTVALDSVKPISDTMHK</sequence>
<gene>
    <name evidence="3" type="ORF">GA0116948_12416</name>
</gene>
<feature type="region of interest" description="Disordered" evidence="1">
    <location>
        <begin position="41"/>
        <end position="64"/>
    </location>
</feature>
<keyword evidence="2" id="KW-0812">Transmembrane</keyword>
<name>A0A1C4G5Z9_9BACT</name>
<reference evidence="3 4" key="1">
    <citation type="submission" date="2016-08" db="EMBL/GenBank/DDBJ databases">
        <authorList>
            <person name="Seilhamer J.J."/>
        </authorList>
    </citation>
    <scope>NUCLEOTIDE SEQUENCE [LARGE SCALE GENOMIC DNA]</scope>
    <source>
        <strain evidence="3 4">A37T2</strain>
    </source>
</reference>
<feature type="transmembrane region" description="Helical" evidence="2">
    <location>
        <begin position="18"/>
        <end position="38"/>
    </location>
</feature>
<protein>
    <submittedName>
        <fullName evidence="3">Uncharacterized protein</fullName>
    </submittedName>
</protein>